<proteinExistence type="predicted"/>
<dbReference type="EMBL" id="JARSBO010000010">
    <property type="protein sequence ID" value="MDG4721146.1"/>
    <property type="molecule type" value="Genomic_DNA"/>
</dbReference>
<accession>A0ABT6GGI2</accession>
<evidence type="ECO:0000313" key="2">
    <source>
        <dbReference type="Proteomes" id="UP001529180"/>
    </source>
</evidence>
<organism evidence="1 2">
    <name type="scientific">Thalassospira aquimaris</name>
    <dbReference type="NCBI Taxonomy" id="3037796"/>
    <lineage>
        <taxon>Bacteria</taxon>
        <taxon>Pseudomonadati</taxon>
        <taxon>Pseudomonadota</taxon>
        <taxon>Alphaproteobacteria</taxon>
        <taxon>Rhodospirillales</taxon>
        <taxon>Thalassospiraceae</taxon>
        <taxon>Thalassospira</taxon>
    </lineage>
</organism>
<comment type="caution">
    <text evidence="1">The sequence shown here is derived from an EMBL/GenBank/DDBJ whole genome shotgun (WGS) entry which is preliminary data.</text>
</comment>
<evidence type="ECO:0000313" key="1">
    <source>
        <dbReference type="EMBL" id="MDG4721146.1"/>
    </source>
</evidence>
<name>A0ABT6GGI2_9PROT</name>
<keyword evidence="2" id="KW-1185">Reference proteome</keyword>
<protein>
    <submittedName>
        <fullName evidence="1">Uncharacterized protein</fullName>
    </submittedName>
</protein>
<sequence length="247" mass="25520">MGFFDDVTSFVSDTFGNSNTSTGSSWANGLLDIGTSLADTGLSLYSNRKTQQANDAAADRIVAANQQNADAMEAANLAAQSRFEQLSADAQPGVTYLKKLAAGDPYDLTPGQEQYLSDARRDAVNTLSRSGLRGSGRAVTAALKEVDSDLRNNFINSNLSRGDQAAGQLAGMNSSATRAAADYGIDAARSGTGNLGTSADVAGGAGIANQELGNSGLADVSSTISSLVKEGRKSRYFTGNNPDNEVI</sequence>
<gene>
    <name evidence="1" type="ORF">P7680_19225</name>
</gene>
<dbReference type="RefSeq" id="WP_278006948.1">
    <property type="nucleotide sequence ID" value="NZ_JARSBO010000010.1"/>
</dbReference>
<reference evidence="1 2" key="1">
    <citation type="submission" date="2023-03" db="EMBL/GenBank/DDBJ databases">
        <title>Strain FZY0004 represents a novel species in the genus Thalassospira isolated from seawater.</title>
        <authorList>
            <person name="Fu Z.-Y."/>
        </authorList>
    </citation>
    <scope>NUCLEOTIDE SEQUENCE [LARGE SCALE GENOMIC DNA]</scope>
    <source>
        <strain evidence="1 2">FZY0004</strain>
    </source>
</reference>
<dbReference type="Proteomes" id="UP001529180">
    <property type="component" value="Unassembled WGS sequence"/>
</dbReference>